<dbReference type="Proteomes" id="UP001310594">
    <property type="component" value="Unassembled WGS sequence"/>
</dbReference>
<dbReference type="EMBL" id="JAVRQU010000005">
    <property type="protein sequence ID" value="KAK5703142.1"/>
    <property type="molecule type" value="Genomic_DNA"/>
</dbReference>
<keyword evidence="2" id="KW-0489">Methyltransferase</keyword>
<dbReference type="AlphaFoldDB" id="A0AAN7ZPI4"/>
<keyword evidence="2" id="KW-0808">Transferase</keyword>
<evidence type="ECO:0000256" key="1">
    <source>
        <dbReference type="SAM" id="MobiDB-lite"/>
    </source>
</evidence>
<feature type="region of interest" description="Disordered" evidence="1">
    <location>
        <begin position="119"/>
        <end position="138"/>
    </location>
</feature>
<name>A0AAN7ZPI4_9PEZI</name>
<reference evidence="2" key="1">
    <citation type="submission" date="2023-08" db="EMBL/GenBank/DDBJ databases">
        <title>Black Yeasts Isolated from many extreme environments.</title>
        <authorList>
            <person name="Coleine C."/>
            <person name="Stajich J.E."/>
            <person name="Selbmann L."/>
        </authorList>
    </citation>
    <scope>NUCLEOTIDE SEQUENCE</scope>
    <source>
        <strain evidence="2">CCFEE 5810</strain>
    </source>
</reference>
<sequence>MCQEDVYNLEGDTMTGTIYNQEPTSEKAFRNFLRKAKTTPGFLPPWWTDEKTEDCVRFGLRDHSFSLAAAQEKSDIQEKWGDNQMPMKLRMLGEKVYGNTPGGTKSEAMLGMMMGTEGGTGPAHTTNLDMGSLFRGAG</sequence>
<comment type="caution">
    <text evidence="2">The sequence shown here is derived from an EMBL/GenBank/DDBJ whole genome shotgun (WGS) entry which is preliminary data.</text>
</comment>
<organism evidence="2 3">
    <name type="scientific">Elasticomyces elasticus</name>
    <dbReference type="NCBI Taxonomy" id="574655"/>
    <lineage>
        <taxon>Eukaryota</taxon>
        <taxon>Fungi</taxon>
        <taxon>Dikarya</taxon>
        <taxon>Ascomycota</taxon>
        <taxon>Pezizomycotina</taxon>
        <taxon>Dothideomycetes</taxon>
        <taxon>Dothideomycetidae</taxon>
        <taxon>Mycosphaerellales</taxon>
        <taxon>Teratosphaeriaceae</taxon>
        <taxon>Elasticomyces</taxon>
    </lineage>
</organism>
<proteinExistence type="predicted"/>
<dbReference type="EC" id="2.1.1.321" evidence="2"/>
<protein>
    <submittedName>
        <fullName evidence="2">Ankyrin repeat and MYND domain-containing protein 2</fullName>
        <ecNumber evidence="2">2.1.1.321</ecNumber>
    </submittedName>
</protein>
<evidence type="ECO:0000313" key="2">
    <source>
        <dbReference type="EMBL" id="KAK5703142.1"/>
    </source>
</evidence>
<evidence type="ECO:0000313" key="3">
    <source>
        <dbReference type="Proteomes" id="UP001310594"/>
    </source>
</evidence>
<dbReference type="GO" id="GO:0032259">
    <property type="term" value="P:methylation"/>
    <property type="evidence" value="ECO:0007669"/>
    <property type="project" value="UniProtKB-KW"/>
</dbReference>
<accession>A0AAN7ZPI4</accession>
<dbReference type="GO" id="GO:0035241">
    <property type="term" value="F:protein-arginine omega-N monomethyltransferase activity"/>
    <property type="evidence" value="ECO:0007669"/>
    <property type="project" value="UniProtKB-EC"/>
</dbReference>
<gene>
    <name evidence="2" type="primary">ANKMY2</name>
    <name evidence="2" type="ORF">LTR97_004091</name>
</gene>